<dbReference type="SUPFAM" id="SSF50104">
    <property type="entry name" value="Translation proteins SH3-like domain"/>
    <property type="match status" value="1"/>
</dbReference>
<evidence type="ECO:0000256" key="9">
    <source>
        <dbReference type="RuleBase" id="RU004389"/>
    </source>
</evidence>
<dbReference type="InterPro" id="IPR020599">
    <property type="entry name" value="Transl_elong_fac_P/YeiP"/>
</dbReference>
<comment type="pathway">
    <text evidence="2 7">Protein biosynthesis; polypeptide chain elongation.</text>
</comment>
<dbReference type="InterPro" id="IPR001059">
    <property type="entry name" value="Transl_elong_P/YeiP_cen"/>
</dbReference>
<evidence type="ECO:0000256" key="1">
    <source>
        <dbReference type="ARBA" id="ARBA00004496"/>
    </source>
</evidence>
<keyword evidence="6 7" id="KW-0648">Protein biosynthesis</keyword>
<dbReference type="PANTHER" id="PTHR30053:SF12">
    <property type="entry name" value="ELONGATION FACTOR P (EF-P) FAMILY PROTEIN"/>
    <property type="match status" value="1"/>
</dbReference>
<dbReference type="OrthoDB" id="9801844at2"/>
<name>A0A220RYY2_9NEIS</name>
<dbReference type="EMBL" id="CP022278">
    <property type="protein sequence ID" value="ASK26392.1"/>
    <property type="molecule type" value="Genomic_DNA"/>
</dbReference>
<dbReference type="Gene3D" id="2.30.30.30">
    <property type="match status" value="1"/>
</dbReference>
<evidence type="ECO:0000256" key="7">
    <source>
        <dbReference type="HAMAP-Rule" id="MF_00141"/>
    </source>
</evidence>
<dbReference type="InterPro" id="IPR012340">
    <property type="entry name" value="NA-bd_OB-fold"/>
</dbReference>
<dbReference type="InterPro" id="IPR014722">
    <property type="entry name" value="Rib_uL2_dom2"/>
</dbReference>
<dbReference type="FunFam" id="2.30.30.30:FF:000003">
    <property type="entry name" value="Elongation factor P"/>
    <property type="match status" value="1"/>
</dbReference>
<dbReference type="Gene3D" id="2.40.50.140">
    <property type="entry name" value="Nucleic acid-binding proteins"/>
    <property type="match status" value="2"/>
</dbReference>
<evidence type="ECO:0000313" key="10">
    <source>
        <dbReference type="EMBL" id="ASK26392.1"/>
    </source>
</evidence>
<protein>
    <recommendedName>
        <fullName evidence="7 8">Elongation factor P</fullName>
        <shortName evidence="7">EF-P</shortName>
    </recommendedName>
</protein>
<dbReference type="CDD" id="cd04470">
    <property type="entry name" value="S1_EF-P_repeat_1"/>
    <property type="match status" value="1"/>
</dbReference>
<dbReference type="GO" id="GO:0005829">
    <property type="term" value="C:cytosol"/>
    <property type="evidence" value="ECO:0007669"/>
    <property type="project" value="UniProtKB-ARBA"/>
</dbReference>
<gene>
    <name evidence="7 10" type="primary">efp</name>
    <name evidence="10" type="ORF">BG910_00295</name>
</gene>
<comment type="function">
    <text evidence="7">Involved in peptide bond synthesis. Stimulates efficient translation and peptide-bond synthesis on native or reconstituted 70S ribosomes in vitro. Probably functions indirectly by altering the affinity of the ribosome for aminoacyl-tRNA, thus increasing their reactivity as acceptors for peptidyl transferase.</text>
</comment>
<dbReference type="Pfam" id="PF08207">
    <property type="entry name" value="EFP_N"/>
    <property type="match status" value="1"/>
</dbReference>
<evidence type="ECO:0000256" key="6">
    <source>
        <dbReference type="ARBA" id="ARBA00022917"/>
    </source>
</evidence>
<evidence type="ECO:0000256" key="4">
    <source>
        <dbReference type="ARBA" id="ARBA00022490"/>
    </source>
</evidence>
<evidence type="ECO:0000256" key="3">
    <source>
        <dbReference type="ARBA" id="ARBA00009479"/>
    </source>
</evidence>
<proteinExistence type="inferred from homology"/>
<dbReference type="GO" id="GO:0003746">
    <property type="term" value="F:translation elongation factor activity"/>
    <property type="evidence" value="ECO:0007669"/>
    <property type="project" value="UniProtKB-UniRule"/>
</dbReference>
<reference evidence="10 11" key="1">
    <citation type="submission" date="2017-06" db="EMBL/GenBank/DDBJ databases">
        <title>Neisseria chenwenguii sp. nov., isolated from the intestinal contents of Tibetan Plateau Pika in Yushu, Qinghai Province, China.</title>
        <authorList>
            <person name="Zhang G."/>
        </authorList>
    </citation>
    <scope>NUCLEOTIDE SEQUENCE [LARGE SCALE GENOMIC DNA]</scope>
    <source>
        <strain evidence="10 11">10023</strain>
    </source>
</reference>
<dbReference type="Proteomes" id="UP000198238">
    <property type="component" value="Chromosome"/>
</dbReference>
<evidence type="ECO:0000313" key="11">
    <source>
        <dbReference type="Proteomes" id="UP000198238"/>
    </source>
</evidence>
<dbReference type="SUPFAM" id="SSF50249">
    <property type="entry name" value="Nucleic acid-binding proteins"/>
    <property type="match status" value="2"/>
</dbReference>
<dbReference type="HAMAP" id="MF_00141">
    <property type="entry name" value="EF_P"/>
    <property type="match status" value="1"/>
</dbReference>
<sequence length="187" mass="20895">MKTAQELRAGNVFMVNGEPMVVQKSEYIKGGRSSAKVSMKLKNLLTGAATETIYKADDKFDVVILSRKNCTYSYFADPMYVFMDDEFNQYEIEAENIGDALKFIVDGMEDVCEVTFYEGNPISVELPTIIVREVEYTEPAVKGDTSGKVMKSARLVGGTEIQVMAYIESGDKVEIDTRTGEFRKRAS</sequence>
<dbReference type="SMART" id="SM01185">
    <property type="entry name" value="EFP"/>
    <property type="match status" value="1"/>
</dbReference>
<dbReference type="NCBIfam" id="TIGR00038">
    <property type="entry name" value="efp"/>
    <property type="match status" value="1"/>
</dbReference>
<accession>A0A220RYY2</accession>
<dbReference type="Pfam" id="PF01132">
    <property type="entry name" value="EFP"/>
    <property type="match status" value="1"/>
</dbReference>
<dbReference type="GO" id="GO:0043043">
    <property type="term" value="P:peptide biosynthetic process"/>
    <property type="evidence" value="ECO:0007669"/>
    <property type="project" value="InterPro"/>
</dbReference>
<dbReference type="InterPro" id="IPR011768">
    <property type="entry name" value="Transl_elongation_fac_P"/>
</dbReference>
<dbReference type="FunFam" id="2.40.50.140:FF:000009">
    <property type="entry name" value="Elongation factor P"/>
    <property type="match status" value="1"/>
</dbReference>
<dbReference type="UniPathway" id="UPA00345"/>
<evidence type="ECO:0000256" key="8">
    <source>
        <dbReference type="NCBIfam" id="TIGR00038"/>
    </source>
</evidence>
<comment type="subcellular location">
    <subcellularLocation>
        <location evidence="1 7">Cytoplasm</location>
    </subcellularLocation>
</comment>
<dbReference type="AlphaFoldDB" id="A0A220RYY2"/>
<dbReference type="KEGG" id="nei:BG910_00295"/>
<keyword evidence="4 7" id="KW-0963">Cytoplasm</keyword>
<dbReference type="CDD" id="cd05794">
    <property type="entry name" value="S1_EF-P_repeat_2"/>
    <property type="match status" value="1"/>
</dbReference>
<dbReference type="Pfam" id="PF09285">
    <property type="entry name" value="Elong-fact-P_C"/>
    <property type="match status" value="1"/>
</dbReference>
<dbReference type="NCBIfam" id="NF001810">
    <property type="entry name" value="PRK00529.1"/>
    <property type="match status" value="1"/>
</dbReference>
<evidence type="ECO:0000256" key="5">
    <source>
        <dbReference type="ARBA" id="ARBA00022768"/>
    </source>
</evidence>
<dbReference type="RefSeq" id="WP_089035115.1">
    <property type="nucleotide sequence ID" value="NZ_CP022278.1"/>
</dbReference>
<dbReference type="SMART" id="SM00841">
    <property type="entry name" value="Elong-fact-P_C"/>
    <property type="match status" value="1"/>
</dbReference>
<organism evidence="10 11">
    <name type="scientific">Neisseria chenwenguii</name>
    <dbReference type="NCBI Taxonomy" id="1853278"/>
    <lineage>
        <taxon>Bacteria</taxon>
        <taxon>Pseudomonadati</taxon>
        <taxon>Pseudomonadota</taxon>
        <taxon>Betaproteobacteria</taxon>
        <taxon>Neisseriales</taxon>
        <taxon>Neisseriaceae</taxon>
        <taxon>Neisseria</taxon>
    </lineage>
</organism>
<keyword evidence="5 7" id="KW-0251">Elongation factor</keyword>
<dbReference type="InterPro" id="IPR008991">
    <property type="entry name" value="Translation_prot_SH3-like_sf"/>
</dbReference>
<dbReference type="PANTHER" id="PTHR30053">
    <property type="entry name" value="ELONGATION FACTOR P"/>
    <property type="match status" value="1"/>
</dbReference>
<comment type="similarity">
    <text evidence="3 7 9">Belongs to the elongation factor P family.</text>
</comment>
<dbReference type="PIRSF" id="PIRSF005901">
    <property type="entry name" value="EF-P"/>
    <property type="match status" value="1"/>
</dbReference>
<dbReference type="InterPro" id="IPR015365">
    <property type="entry name" value="Elong-fact-P_C"/>
</dbReference>
<keyword evidence="11" id="KW-1185">Reference proteome</keyword>
<dbReference type="InterPro" id="IPR013185">
    <property type="entry name" value="Transl_elong_KOW-like"/>
</dbReference>
<evidence type="ECO:0000256" key="2">
    <source>
        <dbReference type="ARBA" id="ARBA00004815"/>
    </source>
</evidence>
<dbReference type="FunFam" id="2.40.50.140:FF:000004">
    <property type="entry name" value="Elongation factor P"/>
    <property type="match status" value="1"/>
</dbReference>